<dbReference type="GO" id="GO:0030604">
    <property type="term" value="F:1-deoxy-D-xylulose-5-phosphate reductoisomerase activity"/>
    <property type="evidence" value="ECO:0007669"/>
    <property type="project" value="UniProtKB-UniRule"/>
</dbReference>
<sequence length="402" mass="44357">MKNFYEKITILGSTGSIGISALSIVKRNPSLFKVIVLVADKNVSVMLQQCDFFSPDWVVMKNKKSADILREKLKDKKIKTQVLSGNKAICELASLKEADLVISAIVGMAGLLPTLSAINAGKTILLANKESLITSGIIFMKALSFNKAKIFPIDSEHNAIFQVLPKFIQENLGKINLKKNGIKSIILTASGGPFYNFKKENLSFVTASEACSHPNWSMGRKISIDSATMINKGFEYAEARWLFNASSSEIDILIHPQSIIHSMVEYIDGAVLAQLSVPDMKVAISYAMSWPDRICSGANFLNFNKLNNLTFLKPDFIQFPCLKLAIDAFDEGQAAMTVLNAVNEVTVSAFLDSKISFNQISEINTDILMSSSFSEPISIEEVLEIDKKTRIKSEKKISSLIF</sequence>
<dbReference type="FunFam" id="3.40.50.720:FF:000045">
    <property type="entry name" value="1-deoxy-D-xylulose 5-phosphate reductoisomerase"/>
    <property type="match status" value="1"/>
</dbReference>
<feature type="binding site" evidence="9">
    <location>
        <position position="155"/>
    </location>
    <ligand>
        <name>1-deoxy-D-xylulose 5-phosphate</name>
        <dbReference type="ChEBI" id="CHEBI:57792"/>
    </ligand>
</feature>
<dbReference type="EMBL" id="CP032759">
    <property type="protein sequence ID" value="AYN24933.1"/>
    <property type="molecule type" value="Genomic_DNA"/>
</dbReference>
<feature type="binding site" evidence="9">
    <location>
        <position position="213"/>
    </location>
    <ligand>
        <name>1-deoxy-D-xylulose 5-phosphate</name>
        <dbReference type="ChEBI" id="CHEBI:57792"/>
    </ligand>
</feature>
<dbReference type="UniPathway" id="UPA00056">
    <property type="reaction ID" value="UER00092"/>
</dbReference>
<dbReference type="GO" id="GO:0051484">
    <property type="term" value="P:isopentenyl diphosphate biosynthetic process, methylerythritol 4-phosphate pathway involved in terpenoid biosynthetic process"/>
    <property type="evidence" value="ECO:0007669"/>
    <property type="project" value="UniProtKB-ARBA"/>
</dbReference>
<evidence type="ECO:0000256" key="8">
    <source>
        <dbReference type="ARBA" id="ARBA00048543"/>
    </source>
</evidence>
<dbReference type="InterPro" id="IPR026877">
    <property type="entry name" value="DXPR_C"/>
</dbReference>
<feature type="domain" description="1-deoxy-D-xylulose 5-phosphate reductoisomerase C-terminal" evidence="11">
    <location>
        <begin position="150"/>
        <end position="243"/>
    </location>
</feature>
<reference evidence="13 14" key="1">
    <citation type="submission" date="2018-10" db="EMBL/GenBank/DDBJ databases">
        <title>Genome sequence of the corn leaf aphid (Rhopalosiphum maidis Fitch).</title>
        <authorList>
            <person name="Chen W."/>
            <person name="Shakir S."/>
            <person name="Bigham M."/>
            <person name="Fei Z."/>
            <person name="Jander G."/>
        </authorList>
    </citation>
    <scope>NUCLEOTIDE SEQUENCE [LARGE SCALE GENOMIC DNA]</scope>
    <source>
        <strain evidence="13 14">BTI</strain>
    </source>
</reference>
<dbReference type="PIRSF" id="PIRSF006205">
    <property type="entry name" value="Dxp_reductismrs"/>
    <property type="match status" value="1"/>
</dbReference>
<dbReference type="InterPro" id="IPR036169">
    <property type="entry name" value="DXPR_C_sf"/>
</dbReference>
<feature type="binding site" evidence="9">
    <location>
        <position position="232"/>
    </location>
    <ligand>
        <name>1-deoxy-D-xylulose 5-phosphate</name>
        <dbReference type="ChEBI" id="CHEBI:57792"/>
    </ligand>
</feature>
<keyword evidence="5 9" id="KW-0560">Oxidoreductase</keyword>
<dbReference type="NCBIfam" id="TIGR00243">
    <property type="entry name" value="Dxr"/>
    <property type="match status" value="1"/>
</dbReference>
<comment type="subunit">
    <text evidence="9">Homodimer.</text>
</comment>
<protein>
    <recommendedName>
        <fullName evidence="9">1-deoxy-D-xylulose 5-phosphate reductoisomerase</fullName>
        <shortName evidence="9">DXP reductoisomerase</shortName>
        <ecNumber evidence="9">1.1.1.267</ecNumber>
    </recommendedName>
    <alternativeName>
        <fullName evidence="9">1-deoxyxylulose-5-phosphate reductoisomerase</fullName>
    </alternativeName>
    <alternativeName>
        <fullName evidence="9">2-C-methyl-D-erythritol 4-phosphate synthase</fullName>
    </alternativeName>
</protein>
<dbReference type="PANTHER" id="PTHR30525">
    <property type="entry name" value="1-DEOXY-D-XYLULOSE 5-PHOSPHATE REDUCTOISOMERASE"/>
    <property type="match status" value="1"/>
</dbReference>
<evidence type="ECO:0000256" key="1">
    <source>
        <dbReference type="ARBA" id="ARBA00005094"/>
    </source>
</evidence>
<keyword evidence="13" id="KW-0413">Isomerase</keyword>
<feature type="binding site" evidence="9">
    <location>
        <position position="231"/>
    </location>
    <ligand>
        <name>1-deoxy-D-xylulose 5-phosphate</name>
        <dbReference type="ChEBI" id="CHEBI:57792"/>
    </ligand>
</feature>
<evidence type="ECO:0000313" key="14">
    <source>
        <dbReference type="Proteomes" id="UP000271533"/>
    </source>
</evidence>
<dbReference type="SUPFAM" id="SSF69055">
    <property type="entry name" value="1-deoxy-D-xylulose-5-phosphate reductoisomerase, C-terminal domain"/>
    <property type="match status" value="1"/>
</dbReference>
<keyword evidence="9" id="KW-0460">Magnesium</keyword>
<name>A0A3G2I6Z2_BUCRM</name>
<dbReference type="GO" id="GO:0070402">
    <property type="term" value="F:NADPH binding"/>
    <property type="evidence" value="ECO:0007669"/>
    <property type="project" value="InterPro"/>
</dbReference>
<organism evidence="13 14">
    <name type="scientific">Buchnera aphidicola subsp. Rhopalosiphum maidis</name>
    <dbReference type="NCBI Taxonomy" id="118109"/>
    <lineage>
        <taxon>Bacteria</taxon>
        <taxon>Pseudomonadati</taxon>
        <taxon>Pseudomonadota</taxon>
        <taxon>Gammaproteobacteria</taxon>
        <taxon>Enterobacterales</taxon>
        <taxon>Erwiniaceae</taxon>
        <taxon>Buchnera</taxon>
    </lineage>
</organism>
<keyword evidence="3 9" id="KW-0479">Metal-binding</keyword>
<dbReference type="InterPro" id="IPR003821">
    <property type="entry name" value="DXP_reductoisomerase"/>
</dbReference>
<evidence type="ECO:0000259" key="10">
    <source>
        <dbReference type="Pfam" id="PF02670"/>
    </source>
</evidence>
<feature type="binding site" evidence="9">
    <location>
        <position position="129"/>
    </location>
    <ligand>
        <name>1-deoxy-D-xylulose 5-phosphate</name>
        <dbReference type="ChEBI" id="CHEBI:57792"/>
    </ligand>
</feature>
<feature type="binding site" evidence="9">
    <location>
        <position position="235"/>
    </location>
    <ligand>
        <name>1-deoxy-D-xylulose 5-phosphate</name>
        <dbReference type="ChEBI" id="CHEBI:57792"/>
    </ligand>
</feature>
<dbReference type="NCBIfam" id="NF003938">
    <property type="entry name" value="PRK05447.1-1"/>
    <property type="match status" value="1"/>
</dbReference>
<evidence type="ECO:0000256" key="6">
    <source>
        <dbReference type="ARBA" id="ARBA00023211"/>
    </source>
</evidence>
<dbReference type="OrthoDB" id="9806546at2"/>
<feature type="binding site" evidence="9">
    <location>
        <position position="226"/>
    </location>
    <ligand>
        <name>1-deoxy-D-xylulose 5-phosphate</name>
        <dbReference type="ChEBI" id="CHEBI:57792"/>
    </ligand>
</feature>
<evidence type="ECO:0000256" key="4">
    <source>
        <dbReference type="ARBA" id="ARBA00022857"/>
    </source>
</evidence>
<dbReference type="GO" id="GO:0030145">
    <property type="term" value="F:manganese ion binding"/>
    <property type="evidence" value="ECO:0007669"/>
    <property type="project" value="TreeGrafter"/>
</dbReference>
<feature type="binding site" evidence="9">
    <location>
        <position position="190"/>
    </location>
    <ligand>
        <name>1-deoxy-D-xylulose 5-phosphate</name>
        <dbReference type="ChEBI" id="CHEBI:57792"/>
    </ligand>
</feature>
<feature type="binding site" evidence="9">
    <location>
        <position position="235"/>
    </location>
    <ligand>
        <name>Mn(2+)</name>
        <dbReference type="ChEBI" id="CHEBI:29035"/>
    </ligand>
</feature>
<feature type="binding site" evidence="9">
    <location>
        <position position="14"/>
    </location>
    <ligand>
        <name>NADPH</name>
        <dbReference type="ChEBI" id="CHEBI:57783"/>
    </ligand>
</feature>
<proteinExistence type="inferred from homology"/>
<dbReference type="SUPFAM" id="SSF51735">
    <property type="entry name" value="NAD(P)-binding Rossmann-fold domains"/>
    <property type="match status" value="1"/>
</dbReference>
<gene>
    <name evidence="9" type="primary">dxr</name>
    <name evidence="13" type="ORF">D8S97_02575</name>
</gene>
<evidence type="ECO:0000259" key="12">
    <source>
        <dbReference type="Pfam" id="PF13288"/>
    </source>
</evidence>
<feature type="binding site" evidence="9">
    <location>
        <position position="16"/>
    </location>
    <ligand>
        <name>NADPH</name>
        <dbReference type="ChEBI" id="CHEBI:57783"/>
    </ligand>
</feature>
<dbReference type="AlphaFoldDB" id="A0A3G2I6Z2"/>
<comment type="similarity">
    <text evidence="2 9">Belongs to the DXR family.</text>
</comment>
<comment type="caution">
    <text evidence="9">Lacks conserved residue(s) required for the propagation of feature annotation.</text>
</comment>
<feature type="binding site" evidence="9">
    <location>
        <position position="156"/>
    </location>
    <ligand>
        <name>1-deoxy-D-xylulose 5-phosphate</name>
        <dbReference type="ChEBI" id="CHEBI:57792"/>
    </ligand>
</feature>
<evidence type="ECO:0000256" key="2">
    <source>
        <dbReference type="ARBA" id="ARBA00006825"/>
    </source>
</evidence>
<feature type="binding site" evidence="9">
    <location>
        <position position="128"/>
    </location>
    <ligand>
        <name>NADPH</name>
        <dbReference type="ChEBI" id="CHEBI:57783"/>
    </ligand>
</feature>
<feature type="binding site" evidence="9">
    <location>
        <position position="42"/>
    </location>
    <ligand>
        <name>NADPH</name>
        <dbReference type="ChEBI" id="CHEBI:57783"/>
    </ligand>
</feature>
<keyword evidence="6 9" id="KW-0464">Manganese</keyword>
<feature type="binding site" evidence="9">
    <location>
        <position position="219"/>
    </location>
    <ligand>
        <name>NADPH</name>
        <dbReference type="ChEBI" id="CHEBI:57783"/>
    </ligand>
</feature>
<dbReference type="GO" id="GO:0016853">
    <property type="term" value="F:isomerase activity"/>
    <property type="evidence" value="ECO:0007669"/>
    <property type="project" value="UniProtKB-KW"/>
</dbReference>
<dbReference type="Gene3D" id="1.10.1740.10">
    <property type="match status" value="1"/>
</dbReference>
<dbReference type="InterPro" id="IPR036291">
    <property type="entry name" value="NAD(P)-bd_dom_sf"/>
</dbReference>
<feature type="domain" description="DXP reductoisomerase C-terminal" evidence="12">
    <location>
        <begin position="275"/>
        <end position="390"/>
    </location>
</feature>
<dbReference type="PANTHER" id="PTHR30525:SF0">
    <property type="entry name" value="1-DEOXY-D-XYLULOSE 5-PHOSPHATE REDUCTOISOMERASE, CHLOROPLASTIC"/>
    <property type="match status" value="1"/>
</dbReference>
<accession>A0A3G2I6Z2</accession>
<dbReference type="InterPro" id="IPR013644">
    <property type="entry name" value="DXP_reductoisomerase_C"/>
</dbReference>
<dbReference type="EC" id="1.1.1.267" evidence="9"/>
<feature type="binding site" evidence="9">
    <location>
        <position position="154"/>
    </location>
    <ligand>
        <name>Mn(2+)</name>
        <dbReference type="ChEBI" id="CHEBI:29035"/>
    </ligand>
</feature>
<evidence type="ECO:0000313" key="13">
    <source>
        <dbReference type="EMBL" id="AYN24933.1"/>
    </source>
</evidence>
<dbReference type="Pfam" id="PF08436">
    <property type="entry name" value="DXP_redisom_C"/>
    <property type="match status" value="1"/>
</dbReference>
<dbReference type="Pfam" id="PF02670">
    <property type="entry name" value="DXP_reductoisom"/>
    <property type="match status" value="1"/>
</dbReference>
<dbReference type="Pfam" id="PF13288">
    <property type="entry name" value="DXPR_C"/>
    <property type="match status" value="1"/>
</dbReference>
<feature type="binding site" evidence="9">
    <location>
        <position position="156"/>
    </location>
    <ligand>
        <name>Mn(2+)</name>
        <dbReference type="ChEBI" id="CHEBI:29035"/>
    </ligand>
</feature>
<keyword evidence="4 9" id="KW-0521">NADP</keyword>
<feature type="binding site" evidence="9">
    <location>
        <position position="41"/>
    </location>
    <ligand>
        <name>NADPH</name>
        <dbReference type="ChEBI" id="CHEBI:57783"/>
    </ligand>
</feature>
<comment type="pathway">
    <text evidence="1 9">Isoprenoid biosynthesis; isopentenyl diphosphate biosynthesis via DXP pathway; isopentenyl diphosphate from 1-deoxy-D-xylulose 5-phosphate: step 1/6.</text>
</comment>
<comment type="catalytic activity">
    <reaction evidence="8">
        <text>2-C-methyl-D-erythritol 4-phosphate + NADP(+) = 1-deoxy-D-xylulose 5-phosphate + NADPH + H(+)</text>
        <dbReference type="Rhea" id="RHEA:13717"/>
        <dbReference type="ChEBI" id="CHEBI:15378"/>
        <dbReference type="ChEBI" id="CHEBI:57783"/>
        <dbReference type="ChEBI" id="CHEBI:57792"/>
        <dbReference type="ChEBI" id="CHEBI:58262"/>
        <dbReference type="ChEBI" id="CHEBI:58349"/>
        <dbReference type="EC" id="1.1.1.267"/>
    </reaction>
    <physiologicalReaction direction="right-to-left" evidence="8">
        <dbReference type="Rhea" id="RHEA:13719"/>
    </physiologicalReaction>
</comment>
<dbReference type="Proteomes" id="UP000271533">
    <property type="component" value="Chromosome"/>
</dbReference>
<feature type="domain" description="1-deoxy-D-xylulose 5-phosphate reductoisomerase N-terminal" evidence="10">
    <location>
        <begin position="8"/>
        <end position="136"/>
    </location>
</feature>
<dbReference type="HAMAP" id="MF_00183">
    <property type="entry name" value="DXP_reductoisom"/>
    <property type="match status" value="1"/>
</dbReference>
<feature type="binding site" evidence="9">
    <location>
        <position position="17"/>
    </location>
    <ligand>
        <name>NADPH</name>
        <dbReference type="ChEBI" id="CHEBI:57783"/>
    </ligand>
</feature>
<comment type="function">
    <text evidence="9">Catalyzes the NADPH-dependent rearrangement and reduction of 1-deoxy-D-xylulose-5-phosphate (DXP) to 2-C-methyl-D-erythritol 4-phosphate (MEP).</text>
</comment>
<comment type="cofactor">
    <cofactor evidence="9">
        <name>Mg(2+)</name>
        <dbReference type="ChEBI" id="CHEBI:18420"/>
    </cofactor>
    <cofactor evidence="9">
        <name>Mn(2+)</name>
        <dbReference type="ChEBI" id="CHEBI:29035"/>
    </cofactor>
</comment>
<dbReference type="Gene3D" id="3.40.50.720">
    <property type="entry name" value="NAD(P)-binding Rossmann-like Domain"/>
    <property type="match status" value="1"/>
</dbReference>
<dbReference type="SUPFAM" id="SSF55347">
    <property type="entry name" value="Glyceraldehyde-3-phosphate dehydrogenase-like, C-terminal domain"/>
    <property type="match status" value="1"/>
</dbReference>
<feature type="binding site" evidence="9">
    <location>
        <position position="15"/>
    </location>
    <ligand>
        <name>NADPH</name>
        <dbReference type="ChEBI" id="CHEBI:57783"/>
    </ligand>
</feature>
<evidence type="ECO:0000256" key="7">
    <source>
        <dbReference type="ARBA" id="ARBA00023229"/>
    </source>
</evidence>
<evidence type="ECO:0000256" key="9">
    <source>
        <dbReference type="HAMAP-Rule" id="MF_00183"/>
    </source>
</evidence>
<feature type="binding site" evidence="9">
    <location>
        <position position="130"/>
    </location>
    <ligand>
        <name>NADPH</name>
        <dbReference type="ChEBI" id="CHEBI:57783"/>
    </ligand>
</feature>
<evidence type="ECO:0000256" key="3">
    <source>
        <dbReference type="ARBA" id="ARBA00022723"/>
    </source>
</evidence>
<keyword evidence="7 9" id="KW-0414">Isoprene biosynthesis</keyword>
<evidence type="ECO:0000256" key="5">
    <source>
        <dbReference type="ARBA" id="ARBA00023002"/>
    </source>
</evidence>
<dbReference type="InterPro" id="IPR013512">
    <property type="entry name" value="DXP_reductoisomerase_N"/>
</dbReference>
<evidence type="ECO:0000259" key="11">
    <source>
        <dbReference type="Pfam" id="PF08436"/>
    </source>
</evidence>